<accession>A0A233VWL0</accession>
<gene>
    <name evidence="1" type="ORF">B9N56_08975</name>
</gene>
<dbReference type="RefSeq" id="WP_094203111.1">
    <property type="nucleotide sequence ID" value="NZ_WKPU01000023.1"/>
</dbReference>
<evidence type="ECO:0000313" key="2">
    <source>
        <dbReference type="Proteomes" id="UP000215361"/>
    </source>
</evidence>
<comment type="caution">
    <text evidence="1">The sequence shown here is derived from an EMBL/GenBank/DDBJ whole genome shotgun (WGS) entry which is preliminary data.</text>
</comment>
<organism evidence="1 2">
    <name type="scientific">Finegoldia magna</name>
    <name type="common">Peptostreptococcus magnus</name>
    <dbReference type="NCBI Taxonomy" id="1260"/>
    <lineage>
        <taxon>Bacteria</taxon>
        <taxon>Bacillati</taxon>
        <taxon>Bacillota</taxon>
        <taxon>Tissierellia</taxon>
        <taxon>Tissierellales</taxon>
        <taxon>Peptoniphilaceae</taxon>
        <taxon>Finegoldia</taxon>
    </lineage>
</organism>
<name>A0A233VWL0_FINMA</name>
<proteinExistence type="predicted"/>
<reference evidence="2" key="1">
    <citation type="submission" date="2017-04" db="EMBL/GenBank/DDBJ databases">
        <title>Finegoldia magna isolated from orthopedic joint implant-associated infections.</title>
        <authorList>
            <person name="Bjorklund S."/>
            <person name="Bruggemann H."/>
            <person name="Jensen A."/>
            <person name="Hellmark B."/>
            <person name="Soderquist B."/>
        </authorList>
    </citation>
    <scope>NUCLEOTIDE SEQUENCE [LARGE SCALE GENOMIC DNA]</scope>
    <source>
        <strain evidence="2">08T492</strain>
    </source>
</reference>
<protein>
    <submittedName>
        <fullName evidence="1">Uncharacterized protein</fullName>
    </submittedName>
</protein>
<dbReference type="Proteomes" id="UP000215361">
    <property type="component" value="Unassembled WGS sequence"/>
</dbReference>
<sequence length="111" mass="13405">MFPEFPMQYAYTYATYYFYQTLKTYRADNIKEVINSFEEYLYRERMIDAQNEIIQEQRANNIIAEQNLYVNLANLNELRNQTQVIQNESRNIRNTISNEANSTRSFISSRF</sequence>
<dbReference type="AlphaFoldDB" id="A0A233VWL0"/>
<evidence type="ECO:0000313" key="1">
    <source>
        <dbReference type="EMBL" id="OXZ36775.1"/>
    </source>
</evidence>
<dbReference type="EMBL" id="NDYI01000024">
    <property type="protein sequence ID" value="OXZ36775.1"/>
    <property type="molecule type" value="Genomic_DNA"/>
</dbReference>